<gene>
    <name evidence="4" type="ordered locus">PSMK_15400</name>
</gene>
<dbReference type="RefSeq" id="WP_014436917.1">
    <property type="nucleotide sequence ID" value="NC_017080.1"/>
</dbReference>
<accession>I0IEL1</accession>
<evidence type="ECO:0000313" key="5">
    <source>
        <dbReference type="Proteomes" id="UP000007881"/>
    </source>
</evidence>
<organism evidence="4 5">
    <name type="scientific">Phycisphaera mikurensis (strain NBRC 102666 / KCTC 22515 / FYK2301M01)</name>
    <dbReference type="NCBI Taxonomy" id="1142394"/>
    <lineage>
        <taxon>Bacteria</taxon>
        <taxon>Pseudomonadati</taxon>
        <taxon>Planctomycetota</taxon>
        <taxon>Phycisphaerae</taxon>
        <taxon>Phycisphaerales</taxon>
        <taxon>Phycisphaeraceae</taxon>
        <taxon>Phycisphaera</taxon>
    </lineage>
</organism>
<feature type="region of interest" description="Disordered" evidence="1">
    <location>
        <begin position="1"/>
        <end position="26"/>
    </location>
</feature>
<dbReference type="Pfam" id="PF10011">
    <property type="entry name" value="DUF2254"/>
    <property type="match status" value="1"/>
</dbReference>
<name>I0IEL1_PHYMF</name>
<reference evidence="4 5" key="1">
    <citation type="submission" date="2012-02" db="EMBL/GenBank/DDBJ databases">
        <title>Complete genome sequence of Phycisphaera mikurensis NBRC 102666.</title>
        <authorList>
            <person name="Ankai A."/>
            <person name="Hosoyama A."/>
            <person name="Terui Y."/>
            <person name="Sekine M."/>
            <person name="Fukai R."/>
            <person name="Kato Y."/>
            <person name="Nakamura S."/>
            <person name="Yamada-Narita S."/>
            <person name="Kawakoshi A."/>
            <person name="Fukunaga Y."/>
            <person name="Yamazaki S."/>
            <person name="Fujita N."/>
        </authorList>
    </citation>
    <scope>NUCLEOTIDE SEQUENCE [LARGE SCALE GENOMIC DNA]</scope>
    <source>
        <strain evidence="5">NBRC 102666 / KCTC 22515 / FYK2301M01</strain>
    </source>
</reference>
<sequence>MPPPAGDASPAATSGGGGGGGGGRVRVASEAPLGTARIHAALFDSVRSLRSTYWFVPAWMAVAAVAASLLTLWIDAEVGSEVFADHLWAYTNRPDGARAVLSTIAGSMITVAGVTFSMTIASVSYAAGQLGPRLMTNFMRDRGNQYTLGTFIATFLYALMILRTVRGGSDDNADFAVSSFVPQVSVLVALGLAIASTAVLIYFIHHVPESINAQNITAGIGRDLLEGVEERFPGRIGEGRPEEPAPEAGERDRLPAAFGEQGRLVGSPRSGYIRAIDDERLMKLCREHGLVVELLRRPGDFVAEGQPVLKAWPPERFGPGGGPAPESADAEARPVARIRGVFGGEAEPDPLTGRLQGLLSLGSEKTHHQDLRFLVDELVEIAARAVSPGINDPFTAVTAIDWLRSGLAALGEREPLEPRRLDEDGVLRVLAVSISFEEALGLACDQLRPYVAADRNAALHLMNAFGDLALSVRGAGRRERVLAEAEALADATDGALPLAIDRALLRERLMTLQAAAGSLPAASA</sequence>
<feature type="domain" description="Cyclic nucleotide-binding" evidence="3">
    <location>
        <begin position="258"/>
        <end position="287"/>
    </location>
</feature>
<dbReference type="Proteomes" id="UP000007881">
    <property type="component" value="Chromosome"/>
</dbReference>
<evidence type="ECO:0000256" key="2">
    <source>
        <dbReference type="SAM" id="Phobius"/>
    </source>
</evidence>
<dbReference type="HOGENOM" id="CLU_032303_1_1_0"/>
<dbReference type="OrthoDB" id="2955631at2"/>
<feature type="transmembrane region" description="Helical" evidence="2">
    <location>
        <begin position="185"/>
        <end position="204"/>
    </location>
</feature>
<dbReference type="AlphaFoldDB" id="I0IEL1"/>
<dbReference type="EMBL" id="AP012338">
    <property type="protein sequence ID" value="BAM03699.1"/>
    <property type="molecule type" value="Genomic_DNA"/>
</dbReference>
<dbReference type="InterPro" id="IPR000595">
    <property type="entry name" value="cNMP-bd_dom"/>
</dbReference>
<protein>
    <recommendedName>
        <fullName evidence="3">Cyclic nucleotide-binding domain-containing protein</fullName>
    </recommendedName>
</protein>
<keyword evidence="2" id="KW-1133">Transmembrane helix</keyword>
<dbReference type="eggNOG" id="COG4325">
    <property type="taxonomic scope" value="Bacteria"/>
</dbReference>
<evidence type="ECO:0000259" key="3">
    <source>
        <dbReference type="PROSITE" id="PS50042"/>
    </source>
</evidence>
<feature type="transmembrane region" description="Helical" evidence="2">
    <location>
        <begin position="146"/>
        <end position="165"/>
    </location>
</feature>
<dbReference type="PROSITE" id="PS50042">
    <property type="entry name" value="CNMP_BINDING_3"/>
    <property type="match status" value="1"/>
</dbReference>
<keyword evidence="2" id="KW-0472">Membrane</keyword>
<keyword evidence="2" id="KW-0812">Transmembrane</keyword>
<feature type="transmembrane region" description="Helical" evidence="2">
    <location>
        <begin position="99"/>
        <end position="125"/>
    </location>
</feature>
<feature type="compositionally biased region" description="Gly residues" evidence="1">
    <location>
        <begin position="14"/>
        <end position="24"/>
    </location>
</feature>
<proteinExistence type="predicted"/>
<dbReference type="InterPro" id="IPR018723">
    <property type="entry name" value="DUF2254_membrane"/>
</dbReference>
<dbReference type="KEGG" id="phm:PSMK_15400"/>
<keyword evidence="5" id="KW-1185">Reference proteome</keyword>
<evidence type="ECO:0000313" key="4">
    <source>
        <dbReference type="EMBL" id="BAM03699.1"/>
    </source>
</evidence>
<dbReference type="STRING" id="1142394.PSMK_15400"/>
<feature type="transmembrane region" description="Helical" evidence="2">
    <location>
        <begin position="53"/>
        <end position="74"/>
    </location>
</feature>
<evidence type="ECO:0000256" key="1">
    <source>
        <dbReference type="SAM" id="MobiDB-lite"/>
    </source>
</evidence>
<feature type="region of interest" description="Disordered" evidence="1">
    <location>
        <begin position="234"/>
        <end position="253"/>
    </location>
</feature>
<dbReference type="PATRIC" id="fig|1142394.8.peg.1585"/>